<dbReference type="AlphaFoldDB" id="A0A0B6ZYN5"/>
<dbReference type="GO" id="GO:0006511">
    <property type="term" value="P:ubiquitin-dependent protein catabolic process"/>
    <property type="evidence" value="ECO:0007669"/>
    <property type="project" value="InterPro"/>
</dbReference>
<dbReference type="InterPro" id="IPR016159">
    <property type="entry name" value="Cullin_repeat-like_dom_sf"/>
</dbReference>
<dbReference type="GO" id="GO:0031625">
    <property type="term" value="F:ubiquitin protein ligase binding"/>
    <property type="evidence" value="ECO:0007669"/>
    <property type="project" value="InterPro"/>
</dbReference>
<evidence type="ECO:0000256" key="2">
    <source>
        <dbReference type="SAM" id="MobiDB-lite"/>
    </source>
</evidence>
<dbReference type="GO" id="GO:0000082">
    <property type="term" value="P:G1/S transition of mitotic cell cycle"/>
    <property type="evidence" value="ECO:0007669"/>
    <property type="project" value="TreeGrafter"/>
</dbReference>
<reference evidence="4" key="1">
    <citation type="submission" date="2014-12" db="EMBL/GenBank/DDBJ databases">
        <title>Insight into the proteome of Arion vulgaris.</title>
        <authorList>
            <person name="Aradska J."/>
            <person name="Bulat T."/>
            <person name="Smidak R."/>
            <person name="Sarate P."/>
            <person name="Gangsoo J."/>
            <person name="Sialana F."/>
            <person name="Bilban M."/>
            <person name="Lubec G."/>
        </authorList>
    </citation>
    <scope>NUCLEOTIDE SEQUENCE</scope>
    <source>
        <tissue evidence="4">Skin</tissue>
    </source>
</reference>
<dbReference type="GO" id="GO:0019901">
    <property type="term" value="F:protein kinase binding"/>
    <property type="evidence" value="ECO:0007669"/>
    <property type="project" value="TreeGrafter"/>
</dbReference>
<evidence type="ECO:0000256" key="1">
    <source>
        <dbReference type="ARBA" id="ARBA00006019"/>
    </source>
</evidence>
<gene>
    <name evidence="4" type="primary">ORF84551</name>
</gene>
<dbReference type="EMBL" id="HACG01026061">
    <property type="protein sequence ID" value="CEK72926.1"/>
    <property type="molecule type" value="Transcribed_RNA"/>
</dbReference>
<evidence type="ECO:0000313" key="4">
    <source>
        <dbReference type="EMBL" id="CEK72926.1"/>
    </source>
</evidence>
<comment type="similarity">
    <text evidence="1">Belongs to the cullin family.</text>
</comment>
<protein>
    <recommendedName>
        <fullName evidence="3">Cullin N-terminal domain-containing protein</fullName>
    </recommendedName>
</protein>
<dbReference type="Gene3D" id="1.20.1310.10">
    <property type="entry name" value="Cullin Repeats"/>
    <property type="match status" value="1"/>
</dbReference>
<proteinExistence type="inferred from homology"/>
<dbReference type="InterPro" id="IPR001373">
    <property type="entry name" value="Cullin_N"/>
</dbReference>
<sequence length="319" mass="36576">MDEPMESSFDPGIDGLHRDSLTSTTSEENQNAALPIQSATISSVCVNLTQNITVSESNNKDVSVSKPHAYFAPLLRPGIMVMMTLTEEDYETQYWPKLRTAIDQLLNMKHGAYIPISYEQMYSCVYKCVCKQFSERLYNDLLNHLCSHMDYLNSELKIHEGKTIPYIETFSSLMHQYLQALSGIVPIFNYMNRFYVENKLKKDLNEELRKLFRSRVIDVHINALIKLLDEASSVPFAISPPIMASIMKNLYALNEEYSKLNPLLFSRFLPSILPPTDPALLEHYAQEAHYLQKHLASTNDCSSHNTSRKRVYEDDISVN</sequence>
<dbReference type="InterPro" id="IPR042652">
    <property type="entry name" value="CACUL1"/>
</dbReference>
<feature type="compositionally biased region" description="Polar residues" evidence="2">
    <location>
        <begin position="21"/>
        <end position="30"/>
    </location>
</feature>
<name>A0A0B6ZYN5_9EUPU</name>
<dbReference type="PANTHER" id="PTHR46636">
    <property type="entry name" value="CDK2-ASSOCIATED AND CULLIN DOMAIN-CONTAINING PROTEIN 1"/>
    <property type="match status" value="1"/>
</dbReference>
<accession>A0A0B6ZYN5</accession>
<dbReference type="PANTHER" id="PTHR46636:SF1">
    <property type="entry name" value="CDK2-ASSOCIATED AND CULLIN DOMAIN-CONTAINING PROTEIN 1"/>
    <property type="match status" value="1"/>
</dbReference>
<organism evidence="4">
    <name type="scientific">Arion vulgaris</name>
    <dbReference type="NCBI Taxonomy" id="1028688"/>
    <lineage>
        <taxon>Eukaryota</taxon>
        <taxon>Metazoa</taxon>
        <taxon>Spiralia</taxon>
        <taxon>Lophotrochozoa</taxon>
        <taxon>Mollusca</taxon>
        <taxon>Gastropoda</taxon>
        <taxon>Heterobranchia</taxon>
        <taxon>Euthyneura</taxon>
        <taxon>Panpulmonata</taxon>
        <taxon>Eupulmonata</taxon>
        <taxon>Stylommatophora</taxon>
        <taxon>Helicina</taxon>
        <taxon>Arionoidea</taxon>
        <taxon>Arionidae</taxon>
        <taxon>Arion</taxon>
    </lineage>
</organism>
<feature type="region of interest" description="Disordered" evidence="2">
    <location>
        <begin position="1"/>
        <end position="30"/>
    </location>
</feature>
<feature type="domain" description="Cullin N-terminal" evidence="3">
    <location>
        <begin position="95"/>
        <end position="291"/>
    </location>
</feature>
<dbReference type="Pfam" id="PF00888">
    <property type="entry name" value="Cullin"/>
    <property type="match status" value="1"/>
</dbReference>
<dbReference type="SUPFAM" id="SSF74788">
    <property type="entry name" value="Cullin repeat-like"/>
    <property type="match status" value="1"/>
</dbReference>
<evidence type="ECO:0000259" key="3">
    <source>
        <dbReference type="Pfam" id="PF00888"/>
    </source>
</evidence>